<evidence type="ECO:0000256" key="2">
    <source>
        <dbReference type="ARBA" id="ARBA00022679"/>
    </source>
</evidence>
<organism evidence="5">
    <name type="scientific">Compsopogon caeruleus</name>
    <dbReference type="NCBI Taxonomy" id="31354"/>
    <lineage>
        <taxon>Eukaryota</taxon>
        <taxon>Rhodophyta</taxon>
        <taxon>Compsopogonophyceae</taxon>
        <taxon>Compsopogonales</taxon>
        <taxon>Compsopogonaceae</taxon>
        <taxon>Compsopogon</taxon>
    </lineage>
</organism>
<proteinExistence type="predicted"/>
<dbReference type="Gene3D" id="3.40.50.2000">
    <property type="entry name" value="Glycogen Phosphorylase B"/>
    <property type="match status" value="2"/>
</dbReference>
<dbReference type="PANTHER" id="PTHR12526">
    <property type="entry name" value="GLYCOSYLTRANSFERASE"/>
    <property type="match status" value="1"/>
</dbReference>
<gene>
    <name evidence="5" type="ORF">CCAE0312_LOCUS4072</name>
    <name evidence="6" type="ORF">CCAE0312_LOCUS4073</name>
</gene>
<dbReference type="AlphaFoldDB" id="A0A6T6C1T9"/>
<dbReference type="PANTHER" id="PTHR12526:SF510">
    <property type="entry name" value="D-INOSITOL 3-PHOSPHATE GLYCOSYLTRANSFERASE"/>
    <property type="match status" value="1"/>
</dbReference>
<dbReference type="SUPFAM" id="SSF53756">
    <property type="entry name" value="UDP-Glycosyltransferase/glycogen phosphorylase"/>
    <property type="match status" value="1"/>
</dbReference>
<feature type="domain" description="Glycosyl transferase family 1" evidence="3">
    <location>
        <begin position="382"/>
        <end position="556"/>
    </location>
</feature>
<evidence type="ECO:0000259" key="4">
    <source>
        <dbReference type="Pfam" id="PF08550"/>
    </source>
</evidence>
<dbReference type="CDD" id="cd03801">
    <property type="entry name" value="GT4_PimA-like"/>
    <property type="match status" value="1"/>
</dbReference>
<sequence length="588" mass="67238">MDRNLGAVVAEASSNAGFDLPAGVNPYEDFDFQPYFQEVQSEEELRKTWRVFTKVKDVLDNGRRLENASWRLWFKERTKGSTGDRESMSELEKFDIDLDSTFKEAQVRTERMVGDMFGDVSSKFQEEEERTVAAGKLERTQKLVELSQKFNMSQEMLDGFLNWIHLDLLPSITDQHEIVPKSYEEAQSIMERHQVPIRKTCMAFSHSLERNGANNFLLYLVRELKDVLAFEVVSPKDGPMKEDYLAMGVPVRFADMKSPTYEKEVRSLIDGFDFSIANTIMTTEVIIASKEMGVHSLWVIHEAWPKDQMNYYAKEVFLMPHLDQDKIFKAFAEASQIVFPAKVQQACYEGLFDPENARVIYNGIPLASINTFRAVQSRIAVRKDLGYGPDDLLILHIGTVCKRKAQLVTAKAFSKLVTEQDFGEKTPKLLMVGARYIRQHEIDYINEVKQELERSGGIKHTTILDVRKNVLPFYLAADVIVCPSINEVLPLVICEAMAFERPVVASRIDGIPEALTDNQEGFLVPPGDPDALYQKLAALLHDDRLREEMGKRGRERVLSQFSFSIMSRHYRETLFKNTPNYPPKAIEA</sequence>
<evidence type="ECO:0000313" key="6">
    <source>
        <dbReference type="EMBL" id="CAD9231992.1"/>
    </source>
</evidence>
<accession>A0A6T6C1T9</accession>
<evidence type="ECO:0000259" key="3">
    <source>
        <dbReference type="Pfam" id="PF00534"/>
    </source>
</evidence>
<reference evidence="5" key="1">
    <citation type="submission" date="2021-01" db="EMBL/GenBank/DDBJ databases">
        <authorList>
            <person name="Corre E."/>
            <person name="Pelletier E."/>
            <person name="Niang G."/>
            <person name="Scheremetjew M."/>
            <person name="Finn R."/>
            <person name="Kale V."/>
            <person name="Holt S."/>
            <person name="Cochrane G."/>
            <person name="Meng A."/>
            <person name="Brown T."/>
            <person name="Cohen L."/>
        </authorList>
    </citation>
    <scope>NUCLEOTIDE SEQUENCE</scope>
    <source>
        <strain evidence="5">SAG 36.94</strain>
    </source>
</reference>
<dbReference type="GO" id="GO:0016757">
    <property type="term" value="F:glycosyltransferase activity"/>
    <property type="evidence" value="ECO:0007669"/>
    <property type="project" value="UniProtKB-KW"/>
</dbReference>
<dbReference type="InterPro" id="IPR013860">
    <property type="entry name" value="AreA_GATA"/>
</dbReference>
<feature type="domain" description="Nitrogen regulatory protein areA GATA-like" evidence="4">
    <location>
        <begin position="49"/>
        <end position="75"/>
    </location>
</feature>
<dbReference type="Pfam" id="PF08550">
    <property type="entry name" value="GATA_AreA"/>
    <property type="match status" value="1"/>
</dbReference>
<evidence type="ECO:0000256" key="1">
    <source>
        <dbReference type="ARBA" id="ARBA00022676"/>
    </source>
</evidence>
<dbReference type="Pfam" id="PF00534">
    <property type="entry name" value="Glycos_transf_1"/>
    <property type="match status" value="1"/>
</dbReference>
<protein>
    <recommendedName>
        <fullName evidence="7">Glycosyl transferase family 1 domain-containing protein</fullName>
    </recommendedName>
</protein>
<keyword evidence="2" id="KW-0808">Transferase</keyword>
<evidence type="ECO:0000313" key="5">
    <source>
        <dbReference type="EMBL" id="CAD9231991.1"/>
    </source>
</evidence>
<name>A0A6T6C1T9_9RHOD</name>
<evidence type="ECO:0008006" key="7">
    <source>
        <dbReference type="Google" id="ProtNLM"/>
    </source>
</evidence>
<dbReference type="InterPro" id="IPR001296">
    <property type="entry name" value="Glyco_trans_1"/>
</dbReference>
<dbReference type="EMBL" id="HBGH01007506">
    <property type="protein sequence ID" value="CAD9231992.1"/>
    <property type="molecule type" value="Transcribed_RNA"/>
</dbReference>
<dbReference type="EMBL" id="HBGH01007505">
    <property type="protein sequence ID" value="CAD9231991.1"/>
    <property type="molecule type" value="Transcribed_RNA"/>
</dbReference>
<keyword evidence="1" id="KW-0328">Glycosyltransferase</keyword>